<keyword evidence="1" id="KW-0812">Transmembrane</keyword>
<protein>
    <submittedName>
        <fullName evidence="2">Flp family type IVb pilin</fullName>
    </submittedName>
</protein>
<feature type="transmembrane region" description="Helical" evidence="1">
    <location>
        <begin position="36"/>
        <end position="57"/>
    </location>
</feature>
<dbReference type="Proteomes" id="UP000280307">
    <property type="component" value="Unassembled WGS sequence"/>
</dbReference>
<dbReference type="EMBL" id="RSAS01000143">
    <property type="protein sequence ID" value="RRR76038.1"/>
    <property type="molecule type" value="Genomic_DNA"/>
</dbReference>
<accession>A0A426U7H5</accession>
<name>A0A426U7H5_9CHLR</name>
<evidence type="ECO:0000313" key="3">
    <source>
        <dbReference type="Proteomes" id="UP000280307"/>
    </source>
</evidence>
<proteinExistence type="predicted"/>
<keyword evidence="1" id="KW-0472">Membrane</keyword>
<sequence length="124" mass="12578">MTLIHSPDPPMSTSLLAAFWHRDTPGWKLRAPGQGLVEYALILVLIAIVVIGGLTVLGDQLEGVYVEISCALGGSCSAPDPAAAPPAAGGPTGRTTPPIMVGGVKTCPAGYSLPSASANICLRD</sequence>
<evidence type="ECO:0000313" key="2">
    <source>
        <dbReference type="EMBL" id="RRR76038.1"/>
    </source>
</evidence>
<gene>
    <name evidence="2" type="ORF">EI684_03640</name>
</gene>
<organism evidence="2 3">
    <name type="scientific">Candidatus Viridilinea halotolerans</name>
    <dbReference type="NCBI Taxonomy" id="2491704"/>
    <lineage>
        <taxon>Bacteria</taxon>
        <taxon>Bacillati</taxon>
        <taxon>Chloroflexota</taxon>
        <taxon>Chloroflexia</taxon>
        <taxon>Chloroflexales</taxon>
        <taxon>Chloroflexineae</taxon>
        <taxon>Oscillochloridaceae</taxon>
        <taxon>Candidatus Viridilinea</taxon>
    </lineage>
</organism>
<reference evidence="2 3" key="1">
    <citation type="submission" date="2018-12" db="EMBL/GenBank/DDBJ databases">
        <title>Genome Sequence of Candidatus Viridilinea halotolerans isolated from saline sulfide-rich spring.</title>
        <authorList>
            <person name="Grouzdev D.S."/>
            <person name="Burganskaya E.I."/>
            <person name="Krutkina M.S."/>
            <person name="Sukhacheva M.V."/>
            <person name="Gorlenko V.M."/>
        </authorList>
    </citation>
    <scope>NUCLEOTIDE SEQUENCE [LARGE SCALE GENOMIC DNA]</scope>
    <source>
        <strain evidence="2">Chok-6</strain>
    </source>
</reference>
<keyword evidence="1" id="KW-1133">Transmembrane helix</keyword>
<comment type="caution">
    <text evidence="2">The sequence shown here is derived from an EMBL/GenBank/DDBJ whole genome shotgun (WGS) entry which is preliminary data.</text>
</comment>
<evidence type="ECO:0000256" key="1">
    <source>
        <dbReference type="SAM" id="Phobius"/>
    </source>
</evidence>
<dbReference type="AlphaFoldDB" id="A0A426U7H5"/>